<dbReference type="Proteomes" id="UP000660265">
    <property type="component" value="Unassembled WGS sequence"/>
</dbReference>
<evidence type="ECO:0000313" key="2">
    <source>
        <dbReference type="EMBL" id="GGK15839.1"/>
    </source>
</evidence>
<organism evidence="2 3">
    <name type="scientific">Streptomyces camponoticapitis</name>
    <dbReference type="NCBI Taxonomy" id="1616125"/>
    <lineage>
        <taxon>Bacteria</taxon>
        <taxon>Bacillati</taxon>
        <taxon>Actinomycetota</taxon>
        <taxon>Actinomycetes</taxon>
        <taxon>Kitasatosporales</taxon>
        <taxon>Streptomycetaceae</taxon>
        <taxon>Streptomyces</taxon>
    </lineage>
</organism>
<evidence type="ECO:0000256" key="1">
    <source>
        <dbReference type="SAM" id="MobiDB-lite"/>
    </source>
</evidence>
<dbReference type="InterPro" id="IPR027417">
    <property type="entry name" value="P-loop_NTPase"/>
</dbReference>
<dbReference type="Gene3D" id="3.40.50.300">
    <property type="entry name" value="P-loop containing nucleotide triphosphate hydrolases"/>
    <property type="match status" value="1"/>
</dbReference>
<dbReference type="RefSeq" id="WP_189110232.1">
    <property type="nucleotide sequence ID" value="NZ_BMMV01000020.1"/>
</dbReference>
<evidence type="ECO:0008006" key="4">
    <source>
        <dbReference type="Google" id="ProtNLM"/>
    </source>
</evidence>
<name>A0ABQ2EKZ2_9ACTN</name>
<dbReference type="SUPFAM" id="SSF52540">
    <property type="entry name" value="P-loop containing nucleoside triphosphate hydrolases"/>
    <property type="match status" value="1"/>
</dbReference>
<keyword evidence="3" id="KW-1185">Reference proteome</keyword>
<feature type="compositionally biased region" description="Low complexity" evidence="1">
    <location>
        <begin position="321"/>
        <end position="343"/>
    </location>
</feature>
<gene>
    <name evidence="2" type="ORF">GCM10011583_54650</name>
</gene>
<accession>A0ABQ2EKZ2</accession>
<sequence>MTESQVIVVSPPGSGTPLLADLTSALGYLSYGSMSATPVVGGGSAGTPEIVAMRPLLTAAHGPDEAELLLKRGGEERGVLEAAFREAAGALWRVWWMRLGQPVAVASSVDPGLESRLARVEERELPGLLPGRGCWYVEGLDLQRADAGFLRTWQKSGRPPIVFHHRDVRDRIVSQIRSLARPDTPDGHRPHQLIYRDIVAALPTMDAKITFALTDPGFPGMEEARRCQWLLHHPAVTVITHEDLAGPAHGGTAEGRERAVARLLAITGLPPSAAAAAASAQPPREDEELMVGQWRSCFTPAHERLLDRRHGDLLTTRAEMRPAGGPTTGPTTETAREPGTTAR</sequence>
<reference evidence="3" key="1">
    <citation type="journal article" date="2019" name="Int. J. Syst. Evol. Microbiol.">
        <title>The Global Catalogue of Microorganisms (GCM) 10K type strain sequencing project: providing services to taxonomists for standard genome sequencing and annotation.</title>
        <authorList>
            <consortium name="The Broad Institute Genomics Platform"/>
            <consortium name="The Broad Institute Genome Sequencing Center for Infectious Disease"/>
            <person name="Wu L."/>
            <person name="Ma J."/>
        </authorList>
    </citation>
    <scope>NUCLEOTIDE SEQUENCE [LARGE SCALE GENOMIC DNA]</scope>
    <source>
        <strain evidence="3">CGMCC 4.7275</strain>
    </source>
</reference>
<feature type="region of interest" description="Disordered" evidence="1">
    <location>
        <begin position="314"/>
        <end position="343"/>
    </location>
</feature>
<dbReference type="EMBL" id="BMMV01000020">
    <property type="protein sequence ID" value="GGK15839.1"/>
    <property type="molecule type" value="Genomic_DNA"/>
</dbReference>
<protein>
    <recommendedName>
        <fullName evidence="4">Sulfotransferase family protein</fullName>
    </recommendedName>
</protein>
<proteinExistence type="predicted"/>
<evidence type="ECO:0000313" key="3">
    <source>
        <dbReference type="Proteomes" id="UP000660265"/>
    </source>
</evidence>
<comment type="caution">
    <text evidence="2">The sequence shown here is derived from an EMBL/GenBank/DDBJ whole genome shotgun (WGS) entry which is preliminary data.</text>
</comment>